<accession>A0ABP3EWV9</accession>
<proteinExistence type="predicted"/>
<evidence type="ECO:0000256" key="1">
    <source>
        <dbReference type="SAM" id="MobiDB-lite"/>
    </source>
</evidence>
<feature type="region of interest" description="Disordered" evidence="1">
    <location>
        <begin position="131"/>
        <end position="152"/>
    </location>
</feature>
<gene>
    <name evidence="2" type="ORF">GCM10010302_16680</name>
</gene>
<dbReference type="EMBL" id="BAAABV010000011">
    <property type="protein sequence ID" value="GAA0279650.1"/>
    <property type="molecule type" value="Genomic_DNA"/>
</dbReference>
<evidence type="ECO:0000313" key="3">
    <source>
        <dbReference type="Proteomes" id="UP001501867"/>
    </source>
</evidence>
<organism evidence="2 3">
    <name type="scientific">Streptomyces polychromogenes</name>
    <dbReference type="NCBI Taxonomy" id="67342"/>
    <lineage>
        <taxon>Bacteria</taxon>
        <taxon>Bacillati</taxon>
        <taxon>Actinomycetota</taxon>
        <taxon>Actinomycetes</taxon>
        <taxon>Kitasatosporales</taxon>
        <taxon>Streptomycetaceae</taxon>
        <taxon>Streptomyces</taxon>
    </lineage>
</organism>
<name>A0ABP3EWV9_9ACTN</name>
<reference evidence="3" key="1">
    <citation type="journal article" date="2019" name="Int. J. Syst. Evol. Microbiol.">
        <title>The Global Catalogue of Microorganisms (GCM) 10K type strain sequencing project: providing services to taxonomists for standard genome sequencing and annotation.</title>
        <authorList>
            <consortium name="The Broad Institute Genomics Platform"/>
            <consortium name="The Broad Institute Genome Sequencing Center for Infectious Disease"/>
            <person name="Wu L."/>
            <person name="Ma J."/>
        </authorList>
    </citation>
    <scope>NUCLEOTIDE SEQUENCE [LARGE SCALE GENOMIC DNA]</scope>
    <source>
        <strain evidence="3">JCM 4505</strain>
    </source>
</reference>
<comment type="caution">
    <text evidence="2">The sequence shown here is derived from an EMBL/GenBank/DDBJ whole genome shotgun (WGS) entry which is preliminary data.</text>
</comment>
<feature type="compositionally biased region" description="Basic and acidic residues" evidence="1">
    <location>
        <begin position="52"/>
        <end position="64"/>
    </location>
</feature>
<protein>
    <submittedName>
        <fullName evidence="2">Uncharacterized protein</fullName>
    </submittedName>
</protein>
<keyword evidence="3" id="KW-1185">Reference proteome</keyword>
<feature type="region of interest" description="Disordered" evidence="1">
    <location>
        <begin position="39"/>
        <end position="79"/>
    </location>
</feature>
<dbReference type="Proteomes" id="UP001501867">
    <property type="component" value="Unassembled WGS sequence"/>
</dbReference>
<evidence type="ECO:0000313" key="2">
    <source>
        <dbReference type="EMBL" id="GAA0279650.1"/>
    </source>
</evidence>
<sequence>MEPGDAEVEDAYDAVRGYHHVGRLDVPVHDAPFVRSLQGDAHLTGPFHGPHHGGETVGREDAVERPPGGQGHDNEQGVAVPPEVVHGHHMGVVGQAGRGPRLALQPRRRVVGDTGTGHGLHRDLTVQKQILRPPDNAHPPGTKPLNQSITPG</sequence>